<keyword evidence="3" id="KW-1185">Reference proteome</keyword>
<feature type="compositionally biased region" description="Polar residues" evidence="1">
    <location>
        <begin position="427"/>
        <end position="438"/>
    </location>
</feature>
<feature type="compositionally biased region" description="Acidic residues" evidence="1">
    <location>
        <begin position="349"/>
        <end position="358"/>
    </location>
</feature>
<evidence type="ECO:0000313" key="3">
    <source>
        <dbReference type="Proteomes" id="UP000266723"/>
    </source>
</evidence>
<dbReference type="EMBL" id="QGKV02002055">
    <property type="protein sequence ID" value="KAF3494669.1"/>
    <property type="molecule type" value="Genomic_DNA"/>
</dbReference>
<sequence>MLPYQAQAPSRCPTCRRCFQSQHRANLILESTLLVICRVKGLVLEGNILRFELAEHLGALLQLLGVFVELFLQDLELRGKLGISLFPSSMQPGYLTLQIVDLPLDFGFSLGGDPGTGPGKLHNGEPGFPLAGILGTGVPSSEDPEAGGLPGVRRNSIPEYFSPADTMAVYTQSCKFWFPQFGARRRGGTNQSNSQPQDAQPDITTDDMNNLHTPLNGGSNTNLNTPAADVSAANAPANAETLEKFKKMFATYEKRSEEQDKLVNTMTKQVDTLTERTQAIRPHGTTKIRGKRLDFTTPLDRPGMSWEHPSGQNPIKTSPAEKRNAENPLPTPREAEVDEVEPVNLDPSDVSDDTEEDTDVHPRRTRSRSAREDSPFDKPMTEEEENLYWVEPEDTSITRGKNSKGHITTKSVRNKVEPWAIHGLVIQDTTKTPSASSTRPEDTRRLTANSWERDWP</sequence>
<protein>
    <submittedName>
        <fullName evidence="2">Uncharacterized protein</fullName>
    </submittedName>
</protein>
<feature type="compositionally biased region" description="Basic and acidic residues" evidence="1">
    <location>
        <begin position="439"/>
        <end position="456"/>
    </location>
</feature>
<feature type="compositionally biased region" description="Basic and acidic residues" evidence="1">
    <location>
        <begin position="369"/>
        <end position="381"/>
    </location>
</feature>
<accession>A0ABQ7AAG4</accession>
<feature type="region of interest" description="Disordered" evidence="1">
    <location>
        <begin position="185"/>
        <end position="226"/>
    </location>
</feature>
<feature type="region of interest" description="Disordered" evidence="1">
    <location>
        <begin position="424"/>
        <end position="456"/>
    </location>
</feature>
<gene>
    <name evidence="2" type="ORF">DY000_02053700</name>
</gene>
<feature type="compositionally biased region" description="Polar residues" evidence="1">
    <location>
        <begin position="395"/>
        <end position="410"/>
    </location>
</feature>
<evidence type="ECO:0000256" key="1">
    <source>
        <dbReference type="SAM" id="MobiDB-lite"/>
    </source>
</evidence>
<feature type="compositionally biased region" description="Polar residues" evidence="1">
    <location>
        <begin position="188"/>
        <end position="225"/>
    </location>
</feature>
<organism evidence="2 3">
    <name type="scientific">Brassica cretica</name>
    <name type="common">Mustard</name>
    <dbReference type="NCBI Taxonomy" id="69181"/>
    <lineage>
        <taxon>Eukaryota</taxon>
        <taxon>Viridiplantae</taxon>
        <taxon>Streptophyta</taxon>
        <taxon>Embryophyta</taxon>
        <taxon>Tracheophyta</taxon>
        <taxon>Spermatophyta</taxon>
        <taxon>Magnoliopsida</taxon>
        <taxon>eudicotyledons</taxon>
        <taxon>Gunneridae</taxon>
        <taxon>Pentapetalae</taxon>
        <taxon>rosids</taxon>
        <taxon>malvids</taxon>
        <taxon>Brassicales</taxon>
        <taxon>Brassicaceae</taxon>
        <taxon>Brassiceae</taxon>
        <taxon>Brassica</taxon>
    </lineage>
</organism>
<dbReference type="Proteomes" id="UP000266723">
    <property type="component" value="Unassembled WGS sequence"/>
</dbReference>
<evidence type="ECO:0000313" key="2">
    <source>
        <dbReference type="EMBL" id="KAF3494669.1"/>
    </source>
</evidence>
<reference evidence="2 3" key="1">
    <citation type="journal article" date="2020" name="BMC Genomics">
        <title>Intraspecific diversification of the crop wild relative Brassica cretica Lam. using demographic model selection.</title>
        <authorList>
            <person name="Kioukis A."/>
            <person name="Michalopoulou V.A."/>
            <person name="Briers L."/>
            <person name="Pirintsos S."/>
            <person name="Studholme D.J."/>
            <person name="Pavlidis P."/>
            <person name="Sarris P.F."/>
        </authorList>
    </citation>
    <scope>NUCLEOTIDE SEQUENCE [LARGE SCALE GENOMIC DNA]</scope>
    <source>
        <strain evidence="3">cv. PFS-1207/04</strain>
    </source>
</reference>
<feature type="compositionally biased region" description="Acidic residues" evidence="1">
    <location>
        <begin position="382"/>
        <end position="394"/>
    </location>
</feature>
<proteinExistence type="predicted"/>
<name>A0ABQ7AAG4_BRACR</name>
<feature type="region of interest" description="Disordered" evidence="1">
    <location>
        <begin position="274"/>
        <end position="410"/>
    </location>
</feature>
<comment type="caution">
    <text evidence="2">The sequence shown here is derived from an EMBL/GenBank/DDBJ whole genome shotgun (WGS) entry which is preliminary data.</text>
</comment>